<dbReference type="PANTHER" id="PTHR21310:SF58">
    <property type="entry name" value="AMINOGLYCOSIDE PHOSPHOTRANSFERASE DOMAIN-CONTAINING PROTEIN"/>
    <property type="match status" value="1"/>
</dbReference>
<name>A0A8H7C1S8_AGABI</name>
<proteinExistence type="predicted"/>
<evidence type="ECO:0000313" key="2">
    <source>
        <dbReference type="EMBL" id="KAF7760892.1"/>
    </source>
</evidence>
<dbReference type="EMBL" id="JABXXO010000014">
    <property type="protein sequence ID" value="KAF7760892.1"/>
    <property type="molecule type" value="Genomic_DNA"/>
</dbReference>
<accession>A0A8H7C1S8</accession>
<sequence>MTDRGYRNLNASTLKQISKALEDDPAADIEATLEKVYSLYAKLRLDVSARHMKRQACIFLTCKFPIVITNIQVVAAPAQDHNAAASPPPKQSRLACPRALQHFASAFHSQSHFDVSPESALNPGPVSLSHSIIYPLSPRVHKLLGITGDEHCSPDLSNLIIQRVLSGQVIWENSSRAVIHMGESVVVKIAQYLDHDEHPILQFIEEHLPGTAAPRPLGLVTINSTSFMFMTRIPGVTLETKWPSLSVEAKAHIQNSLNETLLPLRQLELPPSSPFGSPVGQHLCKDIRRAKRQSTSLIYSEDQFNDFILHSPSSKAAPSYKDWLRSMMRCDHRIVFTHADLHPRNIMVVETPDGGVELTGIIDWEVSGFYPEYWEHLKALNTRSIRDTDDWWDYLPPSILGYDHEILLDRVVEATIIH</sequence>
<dbReference type="InterPro" id="IPR011009">
    <property type="entry name" value="Kinase-like_dom_sf"/>
</dbReference>
<protein>
    <recommendedName>
        <fullName evidence="1">Aminoglycoside phosphotransferase domain-containing protein</fullName>
    </recommendedName>
</protein>
<comment type="caution">
    <text evidence="2">The sequence shown here is derived from an EMBL/GenBank/DDBJ whole genome shotgun (WGS) entry which is preliminary data.</text>
</comment>
<evidence type="ECO:0000259" key="1">
    <source>
        <dbReference type="Pfam" id="PF01636"/>
    </source>
</evidence>
<dbReference type="AlphaFoldDB" id="A0A8H7C1S8"/>
<dbReference type="PANTHER" id="PTHR21310">
    <property type="entry name" value="AMINOGLYCOSIDE PHOSPHOTRANSFERASE-RELATED-RELATED"/>
    <property type="match status" value="1"/>
</dbReference>
<dbReference type="Pfam" id="PF01636">
    <property type="entry name" value="APH"/>
    <property type="match status" value="1"/>
</dbReference>
<feature type="domain" description="Aminoglycoside phosphotransferase" evidence="1">
    <location>
        <begin position="195"/>
        <end position="382"/>
    </location>
</feature>
<gene>
    <name evidence="2" type="ORF">Agabi119p4_10301</name>
</gene>
<dbReference type="SUPFAM" id="SSF56112">
    <property type="entry name" value="Protein kinase-like (PK-like)"/>
    <property type="match status" value="1"/>
</dbReference>
<organism evidence="2 3">
    <name type="scientific">Agaricus bisporus var. burnettii</name>
    <dbReference type="NCBI Taxonomy" id="192524"/>
    <lineage>
        <taxon>Eukaryota</taxon>
        <taxon>Fungi</taxon>
        <taxon>Dikarya</taxon>
        <taxon>Basidiomycota</taxon>
        <taxon>Agaricomycotina</taxon>
        <taxon>Agaricomycetes</taxon>
        <taxon>Agaricomycetidae</taxon>
        <taxon>Agaricales</taxon>
        <taxon>Agaricineae</taxon>
        <taxon>Agaricaceae</taxon>
        <taxon>Agaricus</taxon>
    </lineage>
</organism>
<dbReference type="InterPro" id="IPR051678">
    <property type="entry name" value="AGP_Transferase"/>
</dbReference>
<dbReference type="InterPro" id="IPR002575">
    <property type="entry name" value="Aminoglycoside_PTrfase"/>
</dbReference>
<dbReference type="CDD" id="cd05120">
    <property type="entry name" value="APH_ChoK_like"/>
    <property type="match status" value="1"/>
</dbReference>
<evidence type="ECO:0000313" key="3">
    <source>
        <dbReference type="Proteomes" id="UP000629468"/>
    </source>
</evidence>
<dbReference type="Gene3D" id="3.90.1200.10">
    <property type="match status" value="1"/>
</dbReference>
<reference evidence="2 3" key="1">
    <citation type="journal article" name="Sci. Rep.">
        <title>Telomere-to-telomere assembled and centromere annotated genomes of the two main subspecies of the button mushroom Agaricus bisporus reveal especially polymorphic chromosome ends.</title>
        <authorList>
            <person name="Sonnenberg A.S.M."/>
            <person name="Sedaghat-Telgerd N."/>
            <person name="Lavrijssen B."/>
            <person name="Ohm R.A."/>
            <person name="Hendrickx P.M."/>
            <person name="Scholtmeijer K."/>
            <person name="Baars J.J.P."/>
            <person name="van Peer A."/>
        </authorList>
    </citation>
    <scope>NUCLEOTIDE SEQUENCE [LARGE SCALE GENOMIC DNA]</scope>
    <source>
        <strain evidence="2 3">H119_p4</strain>
    </source>
</reference>
<dbReference type="Proteomes" id="UP000629468">
    <property type="component" value="Unassembled WGS sequence"/>
</dbReference>